<comment type="similarity">
    <text evidence="2">Belongs to the glycosyl hydrolase 20 family.</text>
</comment>
<dbReference type="Pfam" id="PF00728">
    <property type="entry name" value="Glyco_hydro_20"/>
    <property type="match status" value="1"/>
</dbReference>
<evidence type="ECO:0000256" key="10">
    <source>
        <dbReference type="SAM" id="SignalP"/>
    </source>
</evidence>
<evidence type="ECO:0000256" key="4">
    <source>
        <dbReference type="ARBA" id="ARBA00022801"/>
    </source>
</evidence>
<evidence type="ECO:0000313" key="15">
    <source>
        <dbReference type="Proteomes" id="UP000678374"/>
    </source>
</evidence>
<sequence>MRRALALAALLLMSASAPAQTAQTAQTGQLQWSVLRNGPVAGHPDPLGLLELQLSLPPGLALPDTGWSLYLSTVSGLRTGPTDGGLVVEQVKGTHYRVRPTQPTPLAAGQTLTLRLLAGEPMQRVDKGPRGAYLVLAAEPDRAWPLTTTARPLVPGPGDPQPPTPAELYARYQPAATAAVGPLPPVFPPPLRWQAGPGGLRWSTRPALQAAPALRAEATQLARWLDERWPGPADARQPPLRLRLGAVAGSTSPEAYRLQIHPQRGITLTGRSPAGVARGLQSLRDLWPAPGAAWPALDLTDAPRFAVRGLLVDIARNFQSPDTLRHTLALMARLKLNTLHLHLTDDEGWRLAIPGLPELTDYGARRGHSADPWRHLPPAHGSGGDVHDAHGSGHLSRADYIALLREAAALQITVLPEIEMPGHARAAVWAMAAREHALAAQGRPDAAQYRLRDPSDPSVYRSAQLHTDHVMDPGLPGTYAFIDKVVAEIAAMHREAGVPLRRIHLGADELPGKAWSASPASLETIRRLGLRDRDGLWNHFYQRVDGIARRHGARVDGWEELGAVRRPHVNSNGAGSRLEPNPVFLGRGMRLFVWNNLDDSDDLAYRLANAGHDVVLAPATRLYFDMAHDAEPNEVGVNWAALTDLQQTWSFIPLDDLRAQPTDPRPLPGRATLSTSGRRHVLGLEATLFSEVVREPATMQRLLLPRLLALAERAWSADPAWARSRVPADAAAGHAQDWARFTRQVGTQVLPRLLAEQPGLAYHVPPPGLQVDGTRTLTATAWPDLQVRYTTDGSDPGPGSPLAGPDGIPATTGVRAAAFGPGGQRSRTIALP</sequence>
<dbReference type="InterPro" id="IPR029018">
    <property type="entry name" value="Hex-like_dom2"/>
</dbReference>
<evidence type="ECO:0000256" key="6">
    <source>
        <dbReference type="ARBA" id="ARBA00030512"/>
    </source>
</evidence>
<evidence type="ECO:0000313" key="14">
    <source>
        <dbReference type="EMBL" id="MBQ0961104.1"/>
    </source>
</evidence>
<dbReference type="EMBL" id="JAGQDE010000022">
    <property type="protein sequence ID" value="MBQ0961104.1"/>
    <property type="molecule type" value="Genomic_DNA"/>
</dbReference>
<dbReference type="Gene3D" id="2.60.40.290">
    <property type="match status" value="1"/>
</dbReference>
<evidence type="ECO:0000259" key="13">
    <source>
        <dbReference type="Pfam" id="PF13290"/>
    </source>
</evidence>
<proteinExistence type="inferred from homology"/>
<feature type="chain" id="PRO_5036921890" description="beta-N-acetylhexosaminidase" evidence="10">
    <location>
        <begin position="20"/>
        <end position="832"/>
    </location>
</feature>
<dbReference type="SUPFAM" id="SSF81296">
    <property type="entry name" value="E set domains"/>
    <property type="match status" value="1"/>
</dbReference>
<name>A0A940YKB1_9BURK</name>
<dbReference type="InterPro" id="IPR025705">
    <property type="entry name" value="Beta_hexosaminidase_sua/sub"/>
</dbReference>
<evidence type="ECO:0000256" key="8">
    <source>
        <dbReference type="PIRSR" id="PIRSR625705-1"/>
    </source>
</evidence>
<dbReference type="GO" id="GO:0004563">
    <property type="term" value="F:beta-N-acetylhexosaminidase activity"/>
    <property type="evidence" value="ECO:0007669"/>
    <property type="project" value="UniProtKB-EC"/>
</dbReference>
<dbReference type="Pfam" id="PF02838">
    <property type="entry name" value="Glyco_hydro_20b"/>
    <property type="match status" value="1"/>
</dbReference>
<evidence type="ECO:0000256" key="3">
    <source>
        <dbReference type="ARBA" id="ARBA00012663"/>
    </source>
</evidence>
<dbReference type="SUPFAM" id="SSF51445">
    <property type="entry name" value="(Trans)glycosidases"/>
    <property type="match status" value="1"/>
</dbReference>
<evidence type="ECO:0000256" key="1">
    <source>
        <dbReference type="ARBA" id="ARBA00001231"/>
    </source>
</evidence>
<keyword evidence="10" id="KW-0732">Signal</keyword>
<dbReference type="GO" id="GO:0030203">
    <property type="term" value="P:glycosaminoglycan metabolic process"/>
    <property type="evidence" value="ECO:0007669"/>
    <property type="project" value="TreeGrafter"/>
</dbReference>
<dbReference type="PANTHER" id="PTHR22600:SF57">
    <property type="entry name" value="BETA-N-ACETYLHEXOSAMINIDASE"/>
    <property type="match status" value="1"/>
</dbReference>
<dbReference type="Gene3D" id="3.20.20.80">
    <property type="entry name" value="Glycosidases"/>
    <property type="match status" value="1"/>
</dbReference>
<feature type="domain" description="Glycoside hydrolase family 20 catalytic" evidence="11">
    <location>
        <begin position="305"/>
        <end position="717"/>
    </location>
</feature>
<comment type="catalytic activity">
    <reaction evidence="1">
        <text>Hydrolysis of terminal non-reducing N-acetyl-D-hexosamine residues in N-acetyl-beta-D-hexosaminides.</text>
        <dbReference type="EC" id="3.2.1.52"/>
    </reaction>
</comment>
<keyword evidence="15" id="KW-1185">Reference proteome</keyword>
<gene>
    <name evidence="14" type="ORF">KAK06_19265</name>
</gene>
<feature type="domain" description="GH29D-like beta-sandwich" evidence="13">
    <location>
        <begin position="766"/>
        <end position="828"/>
    </location>
</feature>
<dbReference type="PANTHER" id="PTHR22600">
    <property type="entry name" value="BETA-HEXOSAMINIDASE"/>
    <property type="match status" value="1"/>
</dbReference>
<dbReference type="InterPro" id="IPR012291">
    <property type="entry name" value="CBM2_carb-bd_dom_sf"/>
</dbReference>
<dbReference type="InterPro" id="IPR017853">
    <property type="entry name" value="GH"/>
</dbReference>
<protein>
    <recommendedName>
        <fullName evidence="3">beta-N-acetylhexosaminidase</fullName>
        <ecNumber evidence="3">3.2.1.52</ecNumber>
    </recommendedName>
    <alternativeName>
        <fullName evidence="6">Beta-N-acetylhexosaminidase</fullName>
    </alternativeName>
    <alternativeName>
        <fullName evidence="7">N-acetyl-beta-glucosaminidase</fullName>
    </alternativeName>
</protein>
<dbReference type="GO" id="GO:0016020">
    <property type="term" value="C:membrane"/>
    <property type="evidence" value="ECO:0007669"/>
    <property type="project" value="TreeGrafter"/>
</dbReference>
<evidence type="ECO:0000256" key="9">
    <source>
        <dbReference type="SAM" id="MobiDB-lite"/>
    </source>
</evidence>
<dbReference type="EC" id="3.2.1.52" evidence="3"/>
<dbReference type="Proteomes" id="UP000678374">
    <property type="component" value="Unassembled WGS sequence"/>
</dbReference>
<dbReference type="InterPro" id="IPR014756">
    <property type="entry name" value="Ig_E-set"/>
</dbReference>
<keyword evidence="5" id="KW-0326">Glycosidase</keyword>
<dbReference type="SUPFAM" id="SSF49384">
    <property type="entry name" value="Carbohydrate-binding domain"/>
    <property type="match status" value="1"/>
</dbReference>
<evidence type="ECO:0000259" key="12">
    <source>
        <dbReference type="Pfam" id="PF02838"/>
    </source>
</evidence>
<dbReference type="AlphaFoldDB" id="A0A940YKB1"/>
<dbReference type="InterPro" id="IPR059177">
    <property type="entry name" value="GH29D-like_dom"/>
</dbReference>
<dbReference type="InterPro" id="IPR015882">
    <property type="entry name" value="HEX_bac_N"/>
</dbReference>
<feature type="domain" description="Beta-hexosaminidase bacterial type N-terminal" evidence="12">
    <location>
        <begin position="184"/>
        <end position="301"/>
    </location>
</feature>
<dbReference type="InterPro" id="IPR015883">
    <property type="entry name" value="Glyco_hydro_20_cat"/>
</dbReference>
<evidence type="ECO:0000259" key="11">
    <source>
        <dbReference type="Pfam" id="PF00728"/>
    </source>
</evidence>
<dbReference type="InterPro" id="IPR008965">
    <property type="entry name" value="CBM2/CBM3_carb-bd_dom_sf"/>
</dbReference>
<feature type="active site" description="Proton donor" evidence="8">
    <location>
        <position position="509"/>
    </location>
</feature>
<feature type="region of interest" description="Disordered" evidence="9">
    <location>
        <begin position="788"/>
        <end position="812"/>
    </location>
</feature>
<dbReference type="GO" id="GO:0005975">
    <property type="term" value="P:carbohydrate metabolic process"/>
    <property type="evidence" value="ECO:0007669"/>
    <property type="project" value="InterPro"/>
</dbReference>
<dbReference type="PRINTS" id="PR00738">
    <property type="entry name" value="GLHYDRLASE20"/>
</dbReference>
<reference evidence="14" key="1">
    <citation type="submission" date="2021-04" db="EMBL/GenBank/DDBJ databases">
        <title>The genome sequence of Ideonella sp. 4Y11.</title>
        <authorList>
            <person name="Liu Y."/>
        </authorList>
    </citation>
    <scope>NUCLEOTIDE SEQUENCE</scope>
    <source>
        <strain evidence="14">4Y11</strain>
    </source>
</reference>
<comment type="caution">
    <text evidence="14">The sequence shown here is derived from an EMBL/GenBank/DDBJ whole genome shotgun (WGS) entry which is preliminary data.</text>
</comment>
<dbReference type="Pfam" id="PF13290">
    <property type="entry name" value="CHB_HEX_C_1"/>
    <property type="match status" value="1"/>
</dbReference>
<dbReference type="RefSeq" id="WP_210803774.1">
    <property type="nucleotide sequence ID" value="NZ_JAGQDE010000022.1"/>
</dbReference>
<dbReference type="GO" id="GO:0030247">
    <property type="term" value="F:polysaccharide binding"/>
    <property type="evidence" value="ECO:0007669"/>
    <property type="project" value="InterPro"/>
</dbReference>
<accession>A0A940YKB1</accession>
<dbReference type="SUPFAM" id="SSF55545">
    <property type="entry name" value="beta-N-acetylhexosaminidase-like domain"/>
    <property type="match status" value="1"/>
</dbReference>
<organism evidence="14 15">
    <name type="scientific">Ideonella aquatica</name>
    <dbReference type="NCBI Taxonomy" id="2824119"/>
    <lineage>
        <taxon>Bacteria</taxon>
        <taxon>Pseudomonadati</taxon>
        <taxon>Pseudomonadota</taxon>
        <taxon>Betaproteobacteria</taxon>
        <taxon>Burkholderiales</taxon>
        <taxon>Sphaerotilaceae</taxon>
        <taxon>Ideonella</taxon>
    </lineage>
</organism>
<feature type="signal peptide" evidence="10">
    <location>
        <begin position="1"/>
        <end position="19"/>
    </location>
</feature>
<dbReference type="Gene3D" id="3.30.379.10">
    <property type="entry name" value="Chitobiase/beta-hexosaminidase domain 2-like"/>
    <property type="match status" value="1"/>
</dbReference>
<keyword evidence="4" id="KW-0378">Hydrolase</keyword>
<evidence type="ECO:0000256" key="7">
    <source>
        <dbReference type="ARBA" id="ARBA00033000"/>
    </source>
</evidence>
<evidence type="ECO:0000256" key="5">
    <source>
        <dbReference type="ARBA" id="ARBA00023295"/>
    </source>
</evidence>
<evidence type="ECO:0000256" key="2">
    <source>
        <dbReference type="ARBA" id="ARBA00006285"/>
    </source>
</evidence>